<name>L8JAG4_9GAMM</name>
<evidence type="ECO:0000256" key="5">
    <source>
        <dbReference type="PROSITE-ProRule" id="PRU10141"/>
    </source>
</evidence>
<accession>L8JAG4</accession>
<dbReference type="Pfam" id="PF00069">
    <property type="entry name" value="Pkinase"/>
    <property type="match status" value="1"/>
</dbReference>
<dbReference type="GO" id="GO:0005829">
    <property type="term" value="C:cytosol"/>
    <property type="evidence" value="ECO:0007669"/>
    <property type="project" value="TreeGrafter"/>
</dbReference>
<dbReference type="OrthoDB" id="9801841at2"/>
<dbReference type="PANTHER" id="PTHR24348:SF22">
    <property type="entry name" value="NON-SPECIFIC SERINE_THREONINE PROTEIN KINASE"/>
    <property type="match status" value="1"/>
</dbReference>
<dbReference type="GO" id="GO:0042594">
    <property type="term" value="P:response to starvation"/>
    <property type="evidence" value="ECO:0007669"/>
    <property type="project" value="TreeGrafter"/>
</dbReference>
<keyword evidence="1" id="KW-0808">Transferase</keyword>
<sequence>MEKCGNYFIEPLCKIGKGAFGYVEKMRLYNSNKHLCGEYARKVFNPEPDILEKVTEEELKRRFKREILYQANLFSKNIVPIYLFDDRVTHPYFVMSLAEGDLDSDLEAGLLFAEDKIKCINDILNGVEAVHEKGYLHRDLKPQNILRYSETCDQKSKTKELCYKVSDFGLVKDTKPDADSTVLTAIGTCMGSRPYMAPEAQLFGEYSIQSDIYSIGKIIKDIGFNNTEVEKVISRCLLMEKSQRYRSVTDLKLELNKALLCTAA</sequence>
<dbReference type="SUPFAM" id="SSF56112">
    <property type="entry name" value="Protein kinase-like (PK-like)"/>
    <property type="match status" value="1"/>
</dbReference>
<evidence type="ECO:0000259" key="6">
    <source>
        <dbReference type="PROSITE" id="PS50011"/>
    </source>
</evidence>
<evidence type="ECO:0000313" key="8">
    <source>
        <dbReference type="Proteomes" id="UP000011134"/>
    </source>
</evidence>
<dbReference type="RefSeq" id="WP_007465976.1">
    <property type="nucleotide sequence ID" value="NZ_AMZO01000016.1"/>
</dbReference>
<dbReference type="GO" id="GO:0034045">
    <property type="term" value="C:phagophore assembly site membrane"/>
    <property type="evidence" value="ECO:0007669"/>
    <property type="project" value="TreeGrafter"/>
</dbReference>
<dbReference type="InterPro" id="IPR011009">
    <property type="entry name" value="Kinase-like_dom_sf"/>
</dbReference>
<dbReference type="PROSITE" id="PS50011">
    <property type="entry name" value="PROTEIN_KINASE_DOM"/>
    <property type="match status" value="1"/>
</dbReference>
<reference evidence="7 8" key="1">
    <citation type="submission" date="2012-12" db="EMBL/GenBank/DDBJ databases">
        <title>Genome Assembly of Photobacterium sp. AK15.</title>
        <authorList>
            <person name="Khatri I."/>
            <person name="Vaidya B."/>
            <person name="Srinivas T.N.R."/>
            <person name="Subramanian S."/>
            <person name="Pinnaka A."/>
        </authorList>
    </citation>
    <scope>NUCLEOTIDE SEQUENCE [LARGE SCALE GENOMIC DNA]</scope>
    <source>
        <strain evidence="7 8">AK15</strain>
    </source>
</reference>
<organism evidence="7 8">
    <name type="scientific">Photobacterium marinum</name>
    <dbReference type="NCBI Taxonomy" id="1056511"/>
    <lineage>
        <taxon>Bacteria</taxon>
        <taxon>Pseudomonadati</taxon>
        <taxon>Pseudomonadota</taxon>
        <taxon>Gammaproteobacteria</taxon>
        <taxon>Vibrionales</taxon>
        <taxon>Vibrionaceae</taxon>
        <taxon>Photobacterium</taxon>
    </lineage>
</organism>
<dbReference type="InterPro" id="IPR000719">
    <property type="entry name" value="Prot_kinase_dom"/>
</dbReference>
<keyword evidence="2 5" id="KW-0547">Nucleotide-binding</keyword>
<dbReference type="Proteomes" id="UP000011134">
    <property type="component" value="Unassembled WGS sequence"/>
</dbReference>
<comment type="caution">
    <text evidence="7">The sequence shown here is derived from an EMBL/GenBank/DDBJ whole genome shotgun (WGS) entry which is preliminary data.</text>
</comment>
<keyword evidence="7" id="KW-0723">Serine/threonine-protein kinase</keyword>
<dbReference type="InterPro" id="IPR017441">
    <property type="entry name" value="Protein_kinase_ATP_BS"/>
</dbReference>
<protein>
    <submittedName>
        <fullName evidence="7">Serine/threonine protein kinase PrkC, regulator of stationary phase</fullName>
    </submittedName>
</protein>
<dbReference type="GO" id="GO:0004674">
    <property type="term" value="F:protein serine/threonine kinase activity"/>
    <property type="evidence" value="ECO:0007669"/>
    <property type="project" value="UniProtKB-KW"/>
</dbReference>
<evidence type="ECO:0000256" key="3">
    <source>
        <dbReference type="ARBA" id="ARBA00022777"/>
    </source>
</evidence>
<feature type="domain" description="Protein kinase" evidence="6">
    <location>
        <begin position="9"/>
        <end position="264"/>
    </location>
</feature>
<evidence type="ECO:0000313" key="7">
    <source>
        <dbReference type="EMBL" id="ELR65855.1"/>
    </source>
</evidence>
<dbReference type="SMART" id="SM00220">
    <property type="entry name" value="S_TKc"/>
    <property type="match status" value="1"/>
</dbReference>
<dbReference type="Gene3D" id="1.10.510.10">
    <property type="entry name" value="Transferase(Phosphotransferase) domain 1"/>
    <property type="match status" value="1"/>
</dbReference>
<dbReference type="InterPro" id="IPR045269">
    <property type="entry name" value="Atg1-like"/>
</dbReference>
<proteinExistence type="predicted"/>
<dbReference type="PROSITE" id="PS00107">
    <property type="entry name" value="PROTEIN_KINASE_ATP"/>
    <property type="match status" value="1"/>
</dbReference>
<feature type="binding site" evidence="5">
    <location>
        <position position="42"/>
    </location>
    <ligand>
        <name>ATP</name>
        <dbReference type="ChEBI" id="CHEBI:30616"/>
    </ligand>
</feature>
<dbReference type="GO" id="GO:0005524">
    <property type="term" value="F:ATP binding"/>
    <property type="evidence" value="ECO:0007669"/>
    <property type="project" value="UniProtKB-UniRule"/>
</dbReference>
<dbReference type="EMBL" id="AMZO01000016">
    <property type="protein sequence ID" value="ELR65855.1"/>
    <property type="molecule type" value="Genomic_DNA"/>
</dbReference>
<evidence type="ECO:0000256" key="4">
    <source>
        <dbReference type="ARBA" id="ARBA00022840"/>
    </source>
</evidence>
<dbReference type="PANTHER" id="PTHR24348">
    <property type="entry name" value="SERINE/THREONINE-PROTEIN KINASE UNC-51-RELATED"/>
    <property type="match status" value="1"/>
</dbReference>
<keyword evidence="4 5" id="KW-0067">ATP-binding</keyword>
<dbReference type="PATRIC" id="fig|1056511.3.peg.2435"/>
<dbReference type="AlphaFoldDB" id="L8JAG4"/>
<dbReference type="GO" id="GO:0005776">
    <property type="term" value="C:autophagosome"/>
    <property type="evidence" value="ECO:0007669"/>
    <property type="project" value="TreeGrafter"/>
</dbReference>
<gene>
    <name evidence="7" type="ORF">C942_00942</name>
</gene>
<keyword evidence="3 7" id="KW-0418">Kinase</keyword>
<keyword evidence="8" id="KW-1185">Reference proteome</keyword>
<evidence type="ECO:0000256" key="1">
    <source>
        <dbReference type="ARBA" id="ARBA00022679"/>
    </source>
</evidence>
<evidence type="ECO:0000256" key="2">
    <source>
        <dbReference type="ARBA" id="ARBA00022741"/>
    </source>
</evidence>